<dbReference type="RefSeq" id="WP_091600251.1">
    <property type="nucleotide sequence ID" value="NZ_FNEE01000031.1"/>
</dbReference>
<dbReference type="Proteomes" id="UP000198894">
    <property type="component" value="Unassembled WGS sequence"/>
</dbReference>
<sequence length="78" mass="8406">MVSNTSSMSGIAYPSDLALLKQVFDRVCAEAGISVSSMQAERLSVSVMALFSDGEFDEAVLYERLKLDARSLPRTGSV</sequence>
<reference evidence="2" key="1">
    <citation type="submission" date="2016-10" db="EMBL/GenBank/DDBJ databases">
        <authorList>
            <person name="Varghese N."/>
            <person name="Submissions S."/>
        </authorList>
    </citation>
    <scope>NUCLEOTIDE SEQUENCE [LARGE SCALE GENOMIC DNA]</scope>
    <source>
        <strain evidence="2">CGMCC 1.11022</strain>
    </source>
</reference>
<proteinExistence type="predicted"/>
<evidence type="ECO:0000313" key="1">
    <source>
        <dbReference type="EMBL" id="SDL27816.1"/>
    </source>
</evidence>
<evidence type="ECO:0000313" key="2">
    <source>
        <dbReference type="Proteomes" id="UP000198894"/>
    </source>
</evidence>
<dbReference type="EMBL" id="FNEE01000031">
    <property type="protein sequence ID" value="SDL27816.1"/>
    <property type="molecule type" value="Genomic_DNA"/>
</dbReference>
<organism evidence="1 2">
    <name type="scientific">Mesorhizobium muleiense</name>
    <dbReference type="NCBI Taxonomy" id="1004279"/>
    <lineage>
        <taxon>Bacteria</taxon>
        <taxon>Pseudomonadati</taxon>
        <taxon>Pseudomonadota</taxon>
        <taxon>Alphaproteobacteria</taxon>
        <taxon>Hyphomicrobiales</taxon>
        <taxon>Phyllobacteriaceae</taxon>
        <taxon>Mesorhizobium</taxon>
    </lineage>
</organism>
<protein>
    <submittedName>
        <fullName evidence="1">Uncharacterized protein</fullName>
    </submittedName>
</protein>
<name>A0A1G9IS17_9HYPH</name>
<keyword evidence="2" id="KW-1185">Reference proteome</keyword>
<gene>
    <name evidence="1" type="ORF">SAMN05428953_13144</name>
</gene>
<accession>A0A1G9IS17</accession>
<dbReference type="AlphaFoldDB" id="A0A1G9IS17"/>